<keyword evidence="1" id="KW-0472">Membrane</keyword>
<comment type="caution">
    <text evidence="3">The sequence shown here is derived from an EMBL/GenBank/DDBJ whole genome shotgun (WGS) entry which is preliminary data.</text>
</comment>
<evidence type="ECO:0000313" key="4">
    <source>
        <dbReference type="Proteomes" id="UP000233256"/>
    </source>
</evidence>
<dbReference type="SUPFAM" id="SSF54106">
    <property type="entry name" value="LysM domain"/>
    <property type="match status" value="2"/>
</dbReference>
<accession>A0A2N1PU69</accession>
<dbReference type="CDD" id="cd00118">
    <property type="entry name" value="LysM"/>
    <property type="match status" value="2"/>
</dbReference>
<protein>
    <recommendedName>
        <fullName evidence="2">LysM domain-containing protein</fullName>
    </recommendedName>
</protein>
<feature type="transmembrane region" description="Helical" evidence="1">
    <location>
        <begin position="36"/>
        <end position="54"/>
    </location>
</feature>
<reference evidence="3 4" key="1">
    <citation type="journal article" date="2017" name="ISME J.">
        <title>Potential for microbial H2 and metal transformations associated with novel bacteria and archaea in deep terrestrial subsurface sediments.</title>
        <authorList>
            <person name="Hernsdorf A.W."/>
            <person name="Amano Y."/>
            <person name="Miyakawa K."/>
            <person name="Ise K."/>
            <person name="Suzuki Y."/>
            <person name="Anantharaman K."/>
            <person name="Probst A."/>
            <person name="Burstein D."/>
            <person name="Thomas B.C."/>
            <person name="Banfield J.F."/>
        </authorList>
    </citation>
    <scope>NUCLEOTIDE SEQUENCE [LARGE SCALE GENOMIC DNA]</scope>
    <source>
        <strain evidence="3">HGW-Wallbacteria-1</strain>
    </source>
</reference>
<evidence type="ECO:0000256" key="1">
    <source>
        <dbReference type="SAM" id="Phobius"/>
    </source>
</evidence>
<name>A0A2N1PU69_9BACT</name>
<dbReference type="InterPro" id="IPR036779">
    <property type="entry name" value="LysM_dom_sf"/>
</dbReference>
<dbReference type="EMBL" id="PGXC01000001">
    <property type="protein sequence ID" value="PKK91879.1"/>
    <property type="molecule type" value="Genomic_DNA"/>
</dbReference>
<dbReference type="SMART" id="SM00257">
    <property type="entry name" value="LysM"/>
    <property type="match status" value="2"/>
</dbReference>
<dbReference type="PANTHER" id="PTHR33734">
    <property type="entry name" value="LYSM DOMAIN-CONTAINING GPI-ANCHORED PROTEIN 2"/>
    <property type="match status" value="1"/>
</dbReference>
<dbReference type="GO" id="GO:0008932">
    <property type="term" value="F:lytic endotransglycosylase activity"/>
    <property type="evidence" value="ECO:0007669"/>
    <property type="project" value="TreeGrafter"/>
</dbReference>
<dbReference type="Proteomes" id="UP000233256">
    <property type="component" value="Unassembled WGS sequence"/>
</dbReference>
<sequence length="235" mass="26011">MYCYSIANSRRNGGKNKSGNPKTSDLMERLIGKNRLGRYVLVSVGIVFVLTTLISCGYDDNKLPLSKTDMSGSAVAEKMPEKAQELAAGESIVNATLQKRSKYILSPYSRESLDKVRKRLEAKQNTPVETFTYKVSRGDTLWSVSKRYRVDVDDLARDNGLTVNDSLSIGKELRISKAPVTVDYTVQSGDSLWKISRKFGVTISGIASLNGIGTETQLQRGQILKVKTFDESVKL</sequence>
<dbReference type="PROSITE" id="PS51782">
    <property type="entry name" value="LYSM"/>
    <property type="match status" value="2"/>
</dbReference>
<evidence type="ECO:0000259" key="2">
    <source>
        <dbReference type="PROSITE" id="PS51782"/>
    </source>
</evidence>
<dbReference type="Pfam" id="PF01476">
    <property type="entry name" value="LysM"/>
    <property type="match status" value="2"/>
</dbReference>
<proteinExistence type="predicted"/>
<gene>
    <name evidence="3" type="ORF">CVV64_00180</name>
</gene>
<dbReference type="PANTHER" id="PTHR33734:SF22">
    <property type="entry name" value="MEMBRANE-BOUND LYTIC MUREIN TRANSGLYCOSYLASE D"/>
    <property type="match status" value="1"/>
</dbReference>
<dbReference type="InterPro" id="IPR018392">
    <property type="entry name" value="LysM"/>
</dbReference>
<keyword evidence="1" id="KW-0812">Transmembrane</keyword>
<dbReference type="Gene3D" id="3.10.350.10">
    <property type="entry name" value="LysM domain"/>
    <property type="match status" value="2"/>
</dbReference>
<feature type="domain" description="LysM" evidence="2">
    <location>
        <begin position="131"/>
        <end position="175"/>
    </location>
</feature>
<organism evidence="3 4">
    <name type="scientific">Candidatus Wallbacteria bacterium HGW-Wallbacteria-1</name>
    <dbReference type="NCBI Taxonomy" id="2013854"/>
    <lineage>
        <taxon>Bacteria</taxon>
        <taxon>Candidatus Walliibacteriota</taxon>
    </lineage>
</organism>
<dbReference type="AlphaFoldDB" id="A0A2N1PU69"/>
<evidence type="ECO:0000313" key="3">
    <source>
        <dbReference type="EMBL" id="PKK91879.1"/>
    </source>
</evidence>
<keyword evidence="1" id="KW-1133">Transmembrane helix</keyword>
<feature type="domain" description="LysM" evidence="2">
    <location>
        <begin position="182"/>
        <end position="226"/>
    </location>
</feature>